<feature type="region of interest" description="Disordered" evidence="1">
    <location>
        <begin position="72"/>
        <end position="106"/>
    </location>
</feature>
<feature type="region of interest" description="Disordered" evidence="1">
    <location>
        <begin position="1210"/>
        <end position="1251"/>
    </location>
</feature>
<feature type="compositionally biased region" description="Basic and acidic residues" evidence="1">
    <location>
        <begin position="180"/>
        <end position="193"/>
    </location>
</feature>
<feature type="region of interest" description="Disordered" evidence="1">
    <location>
        <begin position="153"/>
        <end position="205"/>
    </location>
</feature>
<evidence type="ECO:0000313" key="3">
    <source>
        <dbReference type="Proteomes" id="UP000593566"/>
    </source>
</evidence>
<feature type="compositionally biased region" description="Basic and acidic residues" evidence="1">
    <location>
        <begin position="950"/>
        <end position="959"/>
    </location>
</feature>
<feature type="compositionally biased region" description="Basic and acidic residues" evidence="1">
    <location>
        <begin position="597"/>
        <end position="610"/>
    </location>
</feature>
<sequence length="1333" mass="149239">MSEYSEPSRFLQQGDFQLGNGLDDSVDINGFDPANFNLEFDNASYGHPQAGLSYGEHQSRYEPNEIVEAQGEVSSLQNTIPDNDSSSYRQRQGGLTSVSQHHLFEPNELREGQEKITQLQDMNPASDTSNFGQQQVGLTSGDDEQQFQFQSDVFSSEEWKNSEAHAANGDFSDFPDTVAQDEHQTKKDDHEHASPIYHTPIPQRDFDTYAASPHLVSVENGERSVVNTSGIDSAYGTLNPSPQSTSGLSLGTPYQTESTVQQYGSGNTHGREDSMYSSQQPNTYHEGAEEADTEVTENDPKFNPADDLNYYRIDLDTGVIESRRRRGWGRTGTRNGAEVWFNPETEQWQESASHHSYREILIARAQAEHPDKEYLHPDPTDGLPHSETAFFLPHQNLGPNRDDCPDECFVWPKDKPEGDPDDKEAGDKGQAKKKRKPNPRPNPGFWFEDNKILLDPHNNPVKKHLDMPLTLSAETEGYKLQVMRLRNTSISQKDEWARMPRWIRKKKPKTYDLITKYIGSPNTHVNMPSQRFRDEKGTVAGNIRQGTDKIRKGLKAFFAENGFDPSLTGSTRGFARDLFPWEQDSVKLGNTGKHGMRAGESRALDEETRNKNLQKTLRKIEKGKEKAEADAGKASSAFGKRPREDQDGYDQDSNPAQRKSKSGGRSRNGHRKPASSQPQRYGTFGAAPTPYQNTSTLEAGGRSYSGTYGTAPSPYQNINVSAGNQQAHSLGNNHFAENQRVPYYQGIGLETDTRLDQLQQECRGQMWSAQGSIGQNNYRGLQYQPQHNASPDYPYNIQDGPPVQHQGFINGTNGAPKHEGDTLGQGGRRLYQAPKQILGRRGREDSDEVDQNIYTRKKEAAGVGRSAHNAQYGYVESGSPVIQNQTQEERGAEISPSERQQIGQLQNMGYQAGQFESSVQADRDSENGAPSKRQRKDENPGIVPGPQRRAQYERTPRRRYYDAAGAPVPLLSLEEPFGTSQPVSDFNEDTEGPLKSPEELFRTMPDLLGSYGDAAGRNFSGTDHGFYDRPAADIGPSNPLNGDVYGGPILVAASNEGVDQGMTDAPSRHSEYLERLSEGHLPEQILGKHRRGDHVGEWEQDAYVPEQDIGEQEPQEQESNWEEHTSEPKPKRRDITATESYYSPPAQNPKAATVQKEREAEWDARLPPPQLQINENIPDVSQAPVEDAHLTPPQHIYINGTVINFDEAPQAADAQGPDPPQAPPPAQTEPGAPSDFRDVRPVNGSQSQSLDRALRYTREAYREWTGEAAPVTNLEDTYNVQYREIRAAFRVWWKSERNPQRLEPLPELFRMKAWGGAVEKWRVPENRSISVRR</sequence>
<evidence type="ECO:0000313" key="2">
    <source>
        <dbReference type="EMBL" id="KAF6220795.1"/>
    </source>
</evidence>
<accession>A0A8H6CCD7</accession>
<name>A0A8H6CCD7_9LECA</name>
<dbReference type="GeneID" id="59330888"/>
<feature type="compositionally biased region" description="Basic and acidic residues" evidence="1">
    <location>
        <begin position="1155"/>
        <end position="1164"/>
    </location>
</feature>
<feature type="region of interest" description="Disordered" evidence="1">
    <location>
        <begin position="1"/>
        <end position="22"/>
    </location>
</feature>
<dbReference type="EMBL" id="JACCJB010000015">
    <property type="protein sequence ID" value="KAF6220795.1"/>
    <property type="molecule type" value="Genomic_DNA"/>
</dbReference>
<keyword evidence="3" id="KW-1185">Reference proteome</keyword>
<feature type="region of interest" description="Disordered" evidence="1">
    <location>
        <begin position="874"/>
        <end position="898"/>
    </location>
</feature>
<feature type="region of interest" description="Disordered" evidence="1">
    <location>
        <begin position="403"/>
        <end position="445"/>
    </location>
</feature>
<feature type="compositionally biased region" description="Pro residues" evidence="1">
    <location>
        <begin position="1217"/>
        <end position="1227"/>
    </location>
</feature>
<proteinExistence type="predicted"/>
<feature type="compositionally biased region" description="Basic residues" evidence="1">
    <location>
        <begin position="658"/>
        <end position="673"/>
    </location>
</feature>
<dbReference type="Proteomes" id="UP000593566">
    <property type="component" value="Unassembled WGS sequence"/>
</dbReference>
<dbReference type="RefSeq" id="XP_037150230.1">
    <property type="nucleotide sequence ID" value="XM_037293401.1"/>
</dbReference>
<feature type="compositionally biased region" description="Basic and acidic residues" evidence="1">
    <location>
        <begin position="618"/>
        <end position="631"/>
    </location>
</feature>
<comment type="caution">
    <text evidence="2">The sequence shown here is derived from an EMBL/GenBank/DDBJ whole genome shotgun (WGS) entry which is preliminary data.</text>
</comment>
<feature type="region of interest" description="Disordered" evidence="1">
    <location>
        <begin position="917"/>
        <end position="959"/>
    </location>
</feature>
<feature type="region of interest" description="Disordered" evidence="1">
    <location>
        <begin position="586"/>
        <end position="700"/>
    </location>
</feature>
<reference evidence="2 3" key="1">
    <citation type="journal article" date="2020" name="Genomics">
        <title>Complete, high-quality genomes from long-read metagenomic sequencing of two wolf lichen thalli reveals enigmatic genome architecture.</title>
        <authorList>
            <person name="McKenzie S.K."/>
            <person name="Walston R.F."/>
            <person name="Allen J.L."/>
        </authorList>
    </citation>
    <scope>NUCLEOTIDE SEQUENCE [LARGE SCALE GENOMIC DNA]</scope>
    <source>
        <strain evidence="2">WasteWater1</strain>
    </source>
</reference>
<gene>
    <name evidence="2" type="ORF">HO133_002475</name>
</gene>
<protein>
    <submittedName>
        <fullName evidence="2">Uncharacterized protein</fullName>
    </submittedName>
</protein>
<feature type="region of interest" description="Disordered" evidence="1">
    <location>
        <begin position="234"/>
        <end position="304"/>
    </location>
</feature>
<feature type="compositionally biased region" description="Polar residues" evidence="1">
    <location>
        <begin position="234"/>
        <end position="268"/>
    </location>
</feature>
<organism evidence="2 3">
    <name type="scientific">Letharia lupina</name>
    <dbReference type="NCBI Taxonomy" id="560253"/>
    <lineage>
        <taxon>Eukaryota</taxon>
        <taxon>Fungi</taxon>
        <taxon>Dikarya</taxon>
        <taxon>Ascomycota</taxon>
        <taxon>Pezizomycotina</taxon>
        <taxon>Lecanoromycetes</taxon>
        <taxon>OSLEUM clade</taxon>
        <taxon>Lecanoromycetidae</taxon>
        <taxon>Lecanorales</taxon>
        <taxon>Lecanorineae</taxon>
        <taxon>Parmeliaceae</taxon>
        <taxon>Letharia</taxon>
    </lineage>
</organism>
<feature type="compositionally biased region" description="Basic and acidic residues" evidence="1">
    <location>
        <begin position="412"/>
        <end position="430"/>
    </location>
</feature>
<feature type="compositionally biased region" description="Polar residues" evidence="1">
    <location>
        <begin position="72"/>
        <end position="100"/>
    </location>
</feature>
<feature type="compositionally biased region" description="Acidic residues" evidence="1">
    <location>
        <begin position="1108"/>
        <end position="1120"/>
    </location>
</feature>
<feature type="region of interest" description="Disordered" evidence="1">
    <location>
        <begin position="1105"/>
        <end position="1173"/>
    </location>
</feature>
<evidence type="ECO:0000256" key="1">
    <source>
        <dbReference type="SAM" id="MobiDB-lite"/>
    </source>
</evidence>
<feature type="compositionally biased region" description="Basic and acidic residues" evidence="1">
    <location>
        <begin position="1121"/>
        <end position="1136"/>
    </location>
</feature>